<dbReference type="AlphaFoldDB" id="A0A5C6A198"/>
<keyword evidence="2" id="KW-1133">Transmembrane helix</keyword>
<reference evidence="4 5" key="1">
    <citation type="submission" date="2019-02" db="EMBL/GenBank/DDBJ databases">
        <title>Deep-cultivation of Planctomycetes and their phenomic and genomic characterization uncovers novel biology.</title>
        <authorList>
            <person name="Wiegand S."/>
            <person name="Jogler M."/>
            <person name="Boedeker C."/>
            <person name="Pinto D."/>
            <person name="Vollmers J."/>
            <person name="Rivas-Marin E."/>
            <person name="Kohn T."/>
            <person name="Peeters S.H."/>
            <person name="Heuer A."/>
            <person name="Rast P."/>
            <person name="Oberbeckmann S."/>
            <person name="Bunk B."/>
            <person name="Jeske O."/>
            <person name="Meyerdierks A."/>
            <person name="Storesund J.E."/>
            <person name="Kallscheuer N."/>
            <person name="Luecker S."/>
            <person name="Lage O.M."/>
            <person name="Pohl T."/>
            <person name="Merkel B.J."/>
            <person name="Hornburger P."/>
            <person name="Mueller R.-W."/>
            <person name="Bruemmer F."/>
            <person name="Labrenz M."/>
            <person name="Spormann A.M."/>
            <person name="Op Den Camp H."/>
            <person name="Overmann J."/>
            <person name="Amann R."/>
            <person name="Jetten M.S.M."/>
            <person name="Mascher T."/>
            <person name="Medema M.H."/>
            <person name="Devos D.P."/>
            <person name="Kaster A.-K."/>
            <person name="Ovreas L."/>
            <person name="Rohde M."/>
            <person name="Galperin M.Y."/>
            <person name="Jogler C."/>
        </authorList>
    </citation>
    <scope>NUCLEOTIDE SEQUENCE [LARGE SCALE GENOMIC DNA]</scope>
    <source>
        <strain evidence="4 5">Pla52n</strain>
    </source>
</reference>
<evidence type="ECO:0000313" key="4">
    <source>
        <dbReference type="EMBL" id="TWT93196.1"/>
    </source>
</evidence>
<keyword evidence="5" id="KW-1185">Reference proteome</keyword>
<sequence>MNELYQQWLQIPADRLPPNHYALLGLDDFESDTTKIDEAAKQRAAYLHSIAAGPQRKAVQELLGMVASARRVLTDPESKTHYDDQLRNPAPAARPTVVPTSNAAAPTAAANASAAGTPASSRADSYAASRRKRKQFQWKFHAISASVLLLIVLIVYFVNRGGGGRRAADAKPLSSKSTATQSTGSPAPKNQKPSGLTSNKTTPDNTTPNDSESSSNEAMSSTRTKRTANASVSSSQARPVAPKSQKLGAEIGRTKGSGLLSGGKFDEVLADVNVPGASVPGAKDMQPPAKSGDGPSDATPISLAKDWLAGLKAVPEFPGDVAKRFKIANTQRLFNAADGAMIVQPAENAAATQTLSETKPSLESGQAVSLTVQMSGQVSDGQLVAIGFPKWLIGIRTQGDRMEIVSSQSGSGDDFQVIESMPKTDQPIRLAVVRDSKPPSRFRWIVDGPDSAHSGQVDREKMGTKAGLVIHFRSTKETPADAIKLTDLKTGKLKKAPDWP</sequence>
<name>A0A5C6A198_9BACT</name>
<accession>A0A5C6A198</accession>
<organism evidence="4 5">
    <name type="scientific">Stieleria varia</name>
    <dbReference type="NCBI Taxonomy" id="2528005"/>
    <lineage>
        <taxon>Bacteria</taxon>
        <taxon>Pseudomonadati</taxon>
        <taxon>Planctomycetota</taxon>
        <taxon>Planctomycetia</taxon>
        <taxon>Pirellulales</taxon>
        <taxon>Pirellulaceae</taxon>
        <taxon>Stieleria</taxon>
    </lineage>
</organism>
<dbReference type="PROSITE" id="PS50076">
    <property type="entry name" value="DNAJ_2"/>
    <property type="match status" value="1"/>
</dbReference>
<feature type="domain" description="J" evidence="3">
    <location>
        <begin position="19"/>
        <end position="86"/>
    </location>
</feature>
<feature type="transmembrane region" description="Helical" evidence="2">
    <location>
        <begin position="140"/>
        <end position="158"/>
    </location>
</feature>
<evidence type="ECO:0000256" key="1">
    <source>
        <dbReference type="SAM" id="MobiDB-lite"/>
    </source>
</evidence>
<evidence type="ECO:0000313" key="5">
    <source>
        <dbReference type="Proteomes" id="UP000320176"/>
    </source>
</evidence>
<keyword evidence="2" id="KW-0812">Transmembrane</keyword>
<protein>
    <recommendedName>
        <fullName evidence="3">J domain-containing protein</fullName>
    </recommendedName>
</protein>
<feature type="region of interest" description="Disordered" evidence="1">
    <location>
        <begin position="163"/>
        <end position="263"/>
    </location>
</feature>
<evidence type="ECO:0000256" key="2">
    <source>
        <dbReference type="SAM" id="Phobius"/>
    </source>
</evidence>
<dbReference type="InterPro" id="IPR001623">
    <property type="entry name" value="DnaJ_domain"/>
</dbReference>
<dbReference type="Proteomes" id="UP000320176">
    <property type="component" value="Unassembled WGS sequence"/>
</dbReference>
<feature type="compositionally biased region" description="Basic and acidic residues" evidence="1">
    <location>
        <begin position="76"/>
        <end position="86"/>
    </location>
</feature>
<dbReference type="EMBL" id="SJPN01000009">
    <property type="protein sequence ID" value="TWT93196.1"/>
    <property type="molecule type" value="Genomic_DNA"/>
</dbReference>
<feature type="compositionally biased region" description="Polar residues" evidence="1">
    <location>
        <begin position="174"/>
        <end position="185"/>
    </location>
</feature>
<keyword evidence="2" id="KW-0472">Membrane</keyword>
<comment type="caution">
    <text evidence="4">The sequence shown here is derived from an EMBL/GenBank/DDBJ whole genome shotgun (WGS) entry which is preliminary data.</text>
</comment>
<feature type="region of interest" description="Disordered" evidence="1">
    <location>
        <begin position="278"/>
        <end position="300"/>
    </location>
</feature>
<feature type="compositionally biased region" description="Polar residues" evidence="1">
    <location>
        <begin position="227"/>
        <end position="237"/>
    </location>
</feature>
<proteinExistence type="predicted"/>
<dbReference type="RefSeq" id="WP_146522830.1">
    <property type="nucleotide sequence ID" value="NZ_CP151726.1"/>
</dbReference>
<gene>
    <name evidence="4" type="ORF">Pla52n_58530</name>
</gene>
<evidence type="ECO:0000259" key="3">
    <source>
        <dbReference type="PROSITE" id="PS50076"/>
    </source>
</evidence>
<feature type="compositionally biased region" description="Low complexity" evidence="1">
    <location>
        <begin position="197"/>
        <end position="221"/>
    </location>
</feature>
<feature type="compositionally biased region" description="Low complexity" evidence="1">
    <location>
        <begin position="89"/>
        <end position="126"/>
    </location>
</feature>
<feature type="region of interest" description="Disordered" evidence="1">
    <location>
        <begin position="76"/>
        <end position="126"/>
    </location>
</feature>
<dbReference type="OrthoDB" id="291302at2"/>